<accession>A0A316MBV8</accession>
<dbReference type="AlphaFoldDB" id="A0A316MBV8"/>
<evidence type="ECO:0000313" key="1">
    <source>
        <dbReference type="EMBL" id="PWL55288.1"/>
    </source>
</evidence>
<proteinExistence type="predicted"/>
<dbReference type="InterPro" id="IPR010064">
    <property type="entry name" value="HK97-gp10_tail"/>
</dbReference>
<reference evidence="1 2" key="1">
    <citation type="submission" date="2018-03" db="EMBL/GenBank/DDBJ databases">
        <title>The uncultured portion of the human microbiome is neutrally assembled.</title>
        <authorList>
            <person name="Jeraldo P."/>
            <person name="Boardman L."/>
            <person name="White B.A."/>
            <person name="Nelson H."/>
            <person name="Goldenfeld N."/>
            <person name="Chia N."/>
        </authorList>
    </citation>
    <scope>NUCLEOTIDE SEQUENCE [LARGE SCALE GENOMIC DNA]</scope>
    <source>
        <strain evidence="1">CIM:MAG 903</strain>
    </source>
</reference>
<dbReference type="Proteomes" id="UP000246114">
    <property type="component" value="Unassembled WGS sequence"/>
</dbReference>
<evidence type="ECO:0008006" key="3">
    <source>
        <dbReference type="Google" id="ProtNLM"/>
    </source>
</evidence>
<sequence>MSNLEIEGLDKLLKNLNKLAKEIPDVAEEELADIALDLGSKCSKAAPVESGDLRGELAKPRRKGPMSWQVGSSLPYTRRQHEGTHFNFKRGGGAKFLERPFRENQAVYIKQIQDALKGALNV</sequence>
<dbReference type="EMBL" id="QAMZ01000008">
    <property type="protein sequence ID" value="PWL55288.1"/>
    <property type="molecule type" value="Genomic_DNA"/>
</dbReference>
<evidence type="ECO:0000313" key="2">
    <source>
        <dbReference type="Proteomes" id="UP000246114"/>
    </source>
</evidence>
<dbReference type="Pfam" id="PF04883">
    <property type="entry name" value="HK97-gp10_like"/>
    <property type="match status" value="1"/>
</dbReference>
<protein>
    <recommendedName>
        <fullName evidence="3">Phage protein, HK97 gp10 family</fullName>
    </recommendedName>
</protein>
<name>A0A316MBV8_9CLOT</name>
<comment type="caution">
    <text evidence="1">The sequence shown here is derived from an EMBL/GenBank/DDBJ whole genome shotgun (WGS) entry which is preliminary data.</text>
</comment>
<gene>
    <name evidence="1" type="ORF">DBY38_02175</name>
</gene>
<organism evidence="1 2">
    <name type="scientific">Clostridium cadaveris</name>
    <dbReference type="NCBI Taxonomy" id="1529"/>
    <lineage>
        <taxon>Bacteria</taxon>
        <taxon>Bacillati</taxon>
        <taxon>Bacillota</taxon>
        <taxon>Clostridia</taxon>
        <taxon>Eubacteriales</taxon>
        <taxon>Clostridiaceae</taxon>
        <taxon>Clostridium</taxon>
    </lineage>
</organism>